<evidence type="ECO:0000256" key="2">
    <source>
        <dbReference type="ARBA" id="ARBA00007353"/>
    </source>
</evidence>
<dbReference type="EMBL" id="AP024355">
    <property type="protein sequence ID" value="BCR06433.1"/>
    <property type="molecule type" value="Genomic_DNA"/>
</dbReference>
<keyword evidence="3" id="KW-0808">Transferase</keyword>
<proteinExistence type="inferred from homology"/>
<evidence type="ECO:0000256" key="6">
    <source>
        <dbReference type="ARBA" id="ARBA00022833"/>
    </source>
</evidence>
<organism evidence="11 12">
    <name type="scientific">Desulfuromonas versatilis</name>
    <dbReference type="NCBI Taxonomy" id="2802975"/>
    <lineage>
        <taxon>Bacteria</taxon>
        <taxon>Pseudomonadati</taxon>
        <taxon>Thermodesulfobacteriota</taxon>
        <taxon>Desulfuromonadia</taxon>
        <taxon>Desulfuromonadales</taxon>
        <taxon>Desulfuromonadaceae</taxon>
        <taxon>Desulfuromonas</taxon>
    </lineage>
</organism>
<dbReference type="NCBIfam" id="TIGR00726">
    <property type="entry name" value="peptidoglycan editing factor PgeF"/>
    <property type="match status" value="1"/>
</dbReference>
<dbReference type="PANTHER" id="PTHR30616">
    <property type="entry name" value="UNCHARACTERIZED PROTEIN YFIH"/>
    <property type="match status" value="1"/>
</dbReference>
<evidence type="ECO:0000256" key="1">
    <source>
        <dbReference type="ARBA" id="ARBA00000553"/>
    </source>
</evidence>
<dbReference type="InterPro" id="IPR003730">
    <property type="entry name" value="Cu_polyphenol_OxRdtase"/>
</dbReference>
<comment type="catalytic activity">
    <reaction evidence="1">
        <text>inosine + phosphate = alpha-D-ribose 1-phosphate + hypoxanthine</text>
        <dbReference type="Rhea" id="RHEA:27646"/>
        <dbReference type="ChEBI" id="CHEBI:17368"/>
        <dbReference type="ChEBI" id="CHEBI:17596"/>
        <dbReference type="ChEBI" id="CHEBI:43474"/>
        <dbReference type="ChEBI" id="CHEBI:57720"/>
        <dbReference type="EC" id="2.4.2.1"/>
    </reaction>
    <physiologicalReaction direction="left-to-right" evidence="1">
        <dbReference type="Rhea" id="RHEA:27647"/>
    </physiologicalReaction>
</comment>
<gene>
    <name evidence="11" type="ORF">DESUT3_35020</name>
</gene>
<evidence type="ECO:0000256" key="5">
    <source>
        <dbReference type="ARBA" id="ARBA00022801"/>
    </source>
</evidence>
<evidence type="ECO:0000256" key="10">
    <source>
        <dbReference type="RuleBase" id="RU361274"/>
    </source>
</evidence>
<keyword evidence="4" id="KW-0479">Metal-binding</keyword>
<evidence type="ECO:0000313" key="12">
    <source>
        <dbReference type="Proteomes" id="UP001319827"/>
    </source>
</evidence>
<comment type="catalytic activity">
    <reaction evidence="9">
        <text>S-methyl-5'-thioadenosine + phosphate = 5-(methylsulfanyl)-alpha-D-ribose 1-phosphate + adenine</text>
        <dbReference type="Rhea" id="RHEA:11852"/>
        <dbReference type="ChEBI" id="CHEBI:16708"/>
        <dbReference type="ChEBI" id="CHEBI:17509"/>
        <dbReference type="ChEBI" id="CHEBI:43474"/>
        <dbReference type="ChEBI" id="CHEBI:58533"/>
        <dbReference type="EC" id="2.4.2.28"/>
    </reaction>
    <physiologicalReaction direction="left-to-right" evidence="9">
        <dbReference type="Rhea" id="RHEA:11853"/>
    </physiologicalReaction>
</comment>
<dbReference type="InterPro" id="IPR038371">
    <property type="entry name" value="Cu_polyphenol_OxRdtase_sf"/>
</dbReference>
<keyword evidence="5" id="KW-0378">Hydrolase</keyword>
<evidence type="ECO:0000256" key="9">
    <source>
        <dbReference type="ARBA" id="ARBA00049893"/>
    </source>
</evidence>
<evidence type="ECO:0000256" key="3">
    <source>
        <dbReference type="ARBA" id="ARBA00022679"/>
    </source>
</evidence>
<dbReference type="SUPFAM" id="SSF64438">
    <property type="entry name" value="CNF1/YfiH-like putative cysteine hydrolases"/>
    <property type="match status" value="1"/>
</dbReference>
<dbReference type="InterPro" id="IPR011324">
    <property type="entry name" value="Cytotoxic_necrot_fac-like_cat"/>
</dbReference>
<keyword evidence="12" id="KW-1185">Reference proteome</keyword>
<evidence type="ECO:0000313" key="11">
    <source>
        <dbReference type="EMBL" id="BCR06433.1"/>
    </source>
</evidence>
<dbReference type="Pfam" id="PF02578">
    <property type="entry name" value="Cu-oxidase_4"/>
    <property type="match status" value="1"/>
</dbReference>
<dbReference type="CDD" id="cd16833">
    <property type="entry name" value="YfiH"/>
    <property type="match status" value="1"/>
</dbReference>
<comment type="similarity">
    <text evidence="2 10">Belongs to the purine nucleoside phosphorylase YfiH/LACC1 family.</text>
</comment>
<name>A0ABM8HVT0_9BACT</name>
<evidence type="ECO:0000256" key="7">
    <source>
        <dbReference type="ARBA" id="ARBA00047989"/>
    </source>
</evidence>
<keyword evidence="6" id="KW-0862">Zinc</keyword>
<accession>A0ABM8HVT0</accession>
<comment type="catalytic activity">
    <reaction evidence="8">
        <text>adenosine + phosphate = alpha-D-ribose 1-phosphate + adenine</text>
        <dbReference type="Rhea" id="RHEA:27642"/>
        <dbReference type="ChEBI" id="CHEBI:16335"/>
        <dbReference type="ChEBI" id="CHEBI:16708"/>
        <dbReference type="ChEBI" id="CHEBI:43474"/>
        <dbReference type="ChEBI" id="CHEBI:57720"/>
        <dbReference type="EC" id="2.4.2.1"/>
    </reaction>
    <physiologicalReaction direction="left-to-right" evidence="8">
        <dbReference type="Rhea" id="RHEA:27643"/>
    </physiologicalReaction>
</comment>
<dbReference type="RefSeq" id="WP_221249812.1">
    <property type="nucleotide sequence ID" value="NZ_AP024355.1"/>
</dbReference>
<evidence type="ECO:0000256" key="4">
    <source>
        <dbReference type="ARBA" id="ARBA00022723"/>
    </source>
</evidence>
<evidence type="ECO:0000256" key="8">
    <source>
        <dbReference type="ARBA" id="ARBA00048968"/>
    </source>
</evidence>
<reference evidence="11 12" key="1">
    <citation type="journal article" date="2016" name="C (Basel)">
        <title>Selective Growth of and Electricity Production by Marine Exoelectrogenic Bacteria in Self-Aggregated Hydrogel of Microbially Reduced Graphene Oxide.</title>
        <authorList>
            <person name="Yoshida N."/>
            <person name="Goto Y."/>
            <person name="Miyata Y."/>
        </authorList>
    </citation>
    <scope>NUCLEOTIDE SEQUENCE [LARGE SCALE GENOMIC DNA]</scope>
    <source>
        <strain evidence="11 12">NIT-T3</strain>
    </source>
</reference>
<dbReference type="Proteomes" id="UP001319827">
    <property type="component" value="Chromosome"/>
</dbReference>
<dbReference type="PANTHER" id="PTHR30616:SF2">
    <property type="entry name" value="PURINE NUCLEOSIDE PHOSPHORYLASE LACC1"/>
    <property type="match status" value="1"/>
</dbReference>
<sequence length="263" mass="28759">MKIARQGKISYLQPSWAPGASIHAGFTTRNGGVSRPPYNSLNLGYNTEDPRHNVEGNRSSLARAFDLQPHLLLTVKQVHGNDILLIDEPNPDLSHFLNVECDAVVTNQPGIMIGVLTADCYPVMLFDPVNRAAAVVHVGWRGAASGILGKTVEAMGNNFGSRPEQVHAAVGPGIGAHKYEVDRPVRDGFRKGTGHWERIAKEVALGKWNLDLRKSVLLQLQDAGLDPARIEAAEECTCCHRELFFSHRRDGGVTGRQLGFLML</sequence>
<reference evidence="11 12" key="2">
    <citation type="journal article" date="2021" name="Int. J. Syst. Evol. Microbiol.">
        <title>Isolation and Polyphasic Characterization of Desulfuromonas versatilis sp. Nov., an Electrogenic Bacteria Capable of Versatile Metabolism Isolated from a Graphene Oxide-Reducing Enrichment Culture.</title>
        <authorList>
            <person name="Xie L."/>
            <person name="Yoshida N."/>
            <person name="Ishii S."/>
            <person name="Meng L."/>
        </authorList>
    </citation>
    <scope>NUCLEOTIDE SEQUENCE [LARGE SCALE GENOMIC DNA]</scope>
    <source>
        <strain evidence="11 12">NIT-T3</strain>
    </source>
</reference>
<protein>
    <recommendedName>
        <fullName evidence="10">Purine nucleoside phosphorylase</fullName>
    </recommendedName>
</protein>
<dbReference type="Gene3D" id="3.60.140.10">
    <property type="entry name" value="CNF1/YfiH-like putative cysteine hydrolases"/>
    <property type="match status" value="1"/>
</dbReference>
<comment type="catalytic activity">
    <reaction evidence="7">
        <text>adenosine + H2O + H(+) = inosine + NH4(+)</text>
        <dbReference type="Rhea" id="RHEA:24408"/>
        <dbReference type="ChEBI" id="CHEBI:15377"/>
        <dbReference type="ChEBI" id="CHEBI:15378"/>
        <dbReference type="ChEBI" id="CHEBI:16335"/>
        <dbReference type="ChEBI" id="CHEBI:17596"/>
        <dbReference type="ChEBI" id="CHEBI:28938"/>
        <dbReference type="EC" id="3.5.4.4"/>
    </reaction>
    <physiologicalReaction direction="left-to-right" evidence="7">
        <dbReference type="Rhea" id="RHEA:24409"/>
    </physiologicalReaction>
</comment>